<feature type="signal peptide" evidence="1">
    <location>
        <begin position="1"/>
        <end position="19"/>
    </location>
</feature>
<name>A0A7C8MRI4_9PLEO</name>
<gene>
    <name evidence="2" type="ORF">BDV95DRAFT_605801</name>
</gene>
<comment type="caution">
    <text evidence="2">The sequence shown here is derived from an EMBL/GenBank/DDBJ whole genome shotgun (WGS) entry which is preliminary data.</text>
</comment>
<dbReference type="EMBL" id="JAADJZ010000008">
    <property type="protein sequence ID" value="KAF2873245.1"/>
    <property type="molecule type" value="Genomic_DNA"/>
</dbReference>
<sequence>MFGPYIVLSVLSFFTLAHSLVFPIQHTRSDVLVHKRDVVYDKKLWDTKLKSLADKLVEDTTIFIFGGYCFLDKVPGRTTTKDLDISTGPDMSAEAVQNLWASVQAVYIDSVAAGEAIPEDWMNAQGAAMVASSNKDDVFKSTSVIYQSGKLTMIEVSPEIQLSSKLDRISAYVKADITFGNYIPKNAGDAAYLLHKINGGSGTMSKAKVKELQEKYQKDSADFNSHDFVMMAVPSVNEKYRELYGGKDGFAQDALDAACAE</sequence>
<accession>A0A7C8MRI4</accession>
<reference evidence="2 3" key="1">
    <citation type="submission" date="2020-01" db="EMBL/GenBank/DDBJ databases">
        <authorList>
            <consortium name="DOE Joint Genome Institute"/>
            <person name="Haridas S."/>
            <person name="Albert R."/>
            <person name="Binder M."/>
            <person name="Bloem J."/>
            <person name="Labutti K."/>
            <person name="Salamov A."/>
            <person name="Andreopoulos B."/>
            <person name="Baker S.E."/>
            <person name="Barry K."/>
            <person name="Bills G."/>
            <person name="Bluhm B.H."/>
            <person name="Cannon C."/>
            <person name="Castanera R."/>
            <person name="Culley D.E."/>
            <person name="Daum C."/>
            <person name="Ezra D."/>
            <person name="Gonzalez J.B."/>
            <person name="Henrissat B."/>
            <person name="Kuo A."/>
            <person name="Liang C."/>
            <person name="Lipzen A."/>
            <person name="Lutzoni F."/>
            <person name="Magnuson J."/>
            <person name="Mondo S."/>
            <person name="Nolan M."/>
            <person name="Ohm R."/>
            <person name="Pangilinan J."/>
            <person name="Park H.-J.H."/>
            <person name="Ramirez L."/>
            <person name="Alfaro M."/>
            <person name="Sun H."/>
            <person name="Tritt A."/>
            <person name="Yoshinaga Y."/>
            <person name="Zwiers L.-H.L."/>
            <person name="Turgeon B.G."/>
            <person name="Goodwin S.B."/>
            <person name="Spatafora J.W."/>
            <person name="Crous P.W."/>
            <person name="Grigoriev I.V."/>
        </authorList>
    </citation>
    <scope>NUCLEOTIDE SEQUENCE [LARGE SCALE GENOMIC DNA]</scope>
    <source>
        <strain evidence="2 3">CBS 611.86</strain>
    </source>
</reference>
<keyword evidence="1" id="KW-0732">Signal</keyword>
<dbReference type="AlphaFoldDB" id="A0A7C8MRI4"/>
<evidence type="ECO:0000256" key="1">
    <source>
        <dbReference type="SAM" id="SignalP"/>
    </source>
</evidence>
<organism evidence="2 3">
    <name type="scientific">Massariosphaeria phaeospora</name>
    <dbReference type="NCBI Taxonomy" id="100035"/>
    <lineage>
        <taxon>Eukaryota</taxon>
        <taxon>Fungi</taxon>
        <taxon>Dikarya</taxon>
        <taxon>Ascomycota</taxon>
        <taxon>Pezizomycotina</taxon>
        <taxon>Dothideomycetes</taxon>
        <taxon>Pleosporomycetidae</taxon>
        <taxon>Pleosporales</taxon>
        <taxon>Pleosporales incertae sedis</taxon>
        <taxon>Massariosphaeria</taxon>
    </lineage>
</organism>
<feature type="chain" id="PRO_5028877029" evidence="1">
    <location>
        <begin position="20"/>
        <end position="261"/>
    </location>
</feature>
<evidence type="ECO:0000313" key="3">
    <source>
        <dbReference type="Proteomes" id="UP000481861"/>
    </source>
</evidence>
<proteinExistence type="predicted"/>
<keyword evidence="3" id="KW-1185">Reference proteome</keyword>
<dbReference type="Proteomes" id="UP000481861">
    <property type="component" value="Unassembled WGS sequence"/>
</dbReference>
<protein>
    <submittedName>
        <fullName evidence="2">Uncharacterized protein</fullName>
    </submittedName>
</protein>
<evidence type="ECO:0000313" key="2">
    <source>
        <dbReference type="EMBL" id="KAF2873245.1"/>
    </source>
</evidence>